<proteinExistence type="predicted"/>
<evidence type="ECO:0000256" key="5">
    <source>
        <dbReference type="SAM" id="MobiDB-lite"/>
    </source>
</evidence>
<dbReference type="PANTHER" id="PTHR23423">
    <property type="entry name" value="ORGANIC SOLUTE TRANSPORTER-RELATED"/>
    <property type="match status" value="1"/>
</dbReference>
<reference evidence="7" key="1">
    <citation type="journal article" date="2023" name="Genome Biol. Evol.">
        <title>Long-read-based Genome Assembly of Drosophila gunungcola Reveals Fewer Chemosensory Genes in Flower-breeding Species.</title>
        <authorList>
            <person name="Negi A."/>
            <person name="Liao B.Y."/>
            <person name="Yeh S.D."/>
        </authorList>
    </citation>
    <scope>NUCLEOTIDE SEQUENCE</scope>
    <source>
        <strain evidence="7">Sukarami</strain>
    </source>
</reference>
<evidence type="ECO:0000256" key="4">
    <source>
        <dbReference type="ARBA" id="ARBA00023136"/>
    </source>
</evidence>
<feature type="compositionally biased region" description="Acidic residues" evidence="5">
    <location>
        <begin position="566"/>
        <end position="590"/>
    </location>
</feature>
<feature type="compositionally biased region" description="Basic and acidic residues" evidence="5">
    <location>
        <begin position="474"/>
        <end position="488"/>
    </location>
</feature>
<feature type="region of interest" description="Disordered" evidence="5">
    <location>
        <begin position="427"/>
        <end position="498"/>
    </location>
</feature>
<dbReference type="EMBL" id="JAMKOV010000002">
    <property type="protein sequence ID" value="KAI8043212.1"/>
    <property type="molecule type" value="Genomic_DNA"/>
</dbReference>
<evidence type="ECO:0000313" key="7">
    <source>
        <dbReference type="EMBL" id="KAI8043212.1"/>
    </source>
</evidence>
<feature type="compositionally biased region" description="Polar residues" evidence="5">
    <location>
        <begin position="395"/>
        <end position="408"/>
    </location>
</feature>
<keyword evidence="4 6" id="KW-0472">Membrane</keyword>
<gene>
    <name evidence="7" type="ORF">M5D96_004539</name>
</gene>
<feature type="transmembrane region" description="Helical" evidence="6">
    <location>
        <begin position="86"/>
        <end position="107"/>
    </location>
</feature>
<keyword evidence="2 6" id="KW-0812">Transmembrane</keyword>
<evidence type="ECO:0000256" key="1">
    <source>
        <dbReference type="ARBA" id="ARBA00004141"/>
    </source>
</evidence>
<name>A0A9P9YUB0_9MUSC</name>
<feature type="transmembrane region" description="Helical" evidence="6">
    <location>
        <begin position="295"/>
        <end position="313"/>
    </location>
</feature>
<dbReference type="GO" id="GO:0016020">
    <property type="term" value="C:membrane"/>
    <property type="evidence" value="ECO:0007669"/>
    <property type="project" value="UniProtKB-SubCell"/>
</dbReference>
<feature type="transmembrane region" description="Helical" evidence="6">
    <location>
        <begin position="255"/>
        <end position="275"/>
    </location>
</feature>
<keyword evidence="3 6" id="KW-1133">Transmembrane helix</keyword>
<dbReference type="Pfam" id="PF03619">
    <property type="entry name" value="Solute_trans_a"/>
    <property type="match status" value="1"/>
</dbReference>
<accession>A0A9P9YUB0</accession>
<dbReference type="InterPro" id="IPR005178">
    <property type="entry name" value="Ostalpha/TMEM184C"/>
</dbReference>
<feature type="transmembrane region" description="Helical" evidence="6">
    <location>
        <begin position="15"/>
        <end position="39"/>
    </location>
</feature>
<organism evidence="7 8">
    <name type="scientific">Drosophila gunungcola</name>
    <name type="common">fruit fly</name>
    <dbReference type="NCBI Taxonomy" id="103775"/>
    <lineage>
        <taxon>Eukaryota</taxon>
        <taxon>Metazoa</taxon>
        <taxon>Ecdysozoa</taxon>
        <taxon>Arthropoda</taxon>
        <taxon>Hexapoda</taxon>
        <taxon>Insecta</taxon>
        <taxon>Pterygota</taxon>
        <taxon>Neoptera</taxon>
        <taxon>Endopterygota</taxon>
        <taxon>Diptera</taxon>
        <taxon>Brachycera</taxon>
        <taxon>Muscomorpha</taxon>
        <taxon>Ephydroidea</taxon>
        <taxon>Drosophilidae</taxon>
        <taxon>Drosophila</taxon>
        <taxon>Sophophora</taxon>
    </lineage>
</organism>
<evidence type="ECO:0008006" key="9">
    <source>
        <dbReference type="Google" id="ProtNLM"/>
    </source>
</evidence>
<feature type="compositionally biased region" description="Polar residues" evidence="5">
    <location>
        <begin position="551"/>
        <end position="564"/>
    </location>
</feature>
<feature type="transmembrane region" description="Helical" evidence="6">
    <location>
        <begin position="51"/>
        <end position="71"/>
    </location>
</feature>
<feature type="region of interest" description="Disordered" evidence="5">
    <location>
        <begin position="548"/>
        <end position="610"/>
    </location>
</feature>
<dbReference type="Proteomes" id="UP001059596">
    <property type="component" value="Unassembled WGS sequence"/>
</dbReference>
<evidence type="ECO:0000313" key="8">
    <source>
        <dbReference type="Proteomes" id="UP001059596"/>
    </source>
</evidence>
<feature type="compositionally biased region" description="Low complexity" evidence="5">
    <location>
        <begin position="449"/>
        <end position="460"/>
    </location>
</feature>
<dbReference type="SMART" id="SM01417">
    <property type="entry name" value="Solute_trans_a"/>
    <property type="match status" value="1"/>
</dbReference>
<comment type="subcellular location">
    <subcellularLocation>
        <location evidence="1">Membrane</location>
        <topology evidence="1">Multi-pass membrane protein</topology>
    </subcellularLocation>
</comment>
<sequence>MCGLDVRRFFEEWRIWIRPLLIVTYVIFAIIVVPLLIVNSVKDGFQRNDQLILIGGLFVLSAVPVSIWHIIQHVIHFTKPILQKHIIRILWMVPIYALNAWIGLFFPKHSIYVDSLRECYEAYVIYNFMVYLLNYLNLGMDLEATMEYKPQVPHFFPLCCMRPWVMGREFIHNCKHGILQYTVVRPITTFISVICELCGVYGEGEFAGNVAFPYIVVVNNISQFVAMYCLVLFYRANKEDLKPMKPIPKFLCIKAVVFFSFFQGVLLNVLVYYNIIKDIFGSDVGDTNLASLLQNFLICIEMFIAAVAHIYSFPHHPFHINSPQYWNNPNHSWCRAFLSMMDISDMQEDVTEHLGVVGSSLSRRFQGRSTYQPLARSPRRSSSESEYLISKRQDQQLPGHSSQSGNMYGATSSRLIVPVYDGKLNALPENHPTHSQSRFPLAGLADDGNSSNSNNYQQQQLHLPGATSSQPSTRQRDTLHLRERERDPGAGAVAGGGGSFLRLPTGAGAASAAAPIPESTDDYALLLGGGAGSASLSVSFGMSSSLKFSATGSNQSASEWSNSTGGDDEADDDDDVDVNVDGEDGEDNDEQPVVVVASTTRRRRDREYIT</sequence>
<keyword evidence="8" id="KW-1185">Reference proteome</keyword>
<evidence type="ECO:0000256" key="3">
    <source>
        <dbReference type="ARBA" id="ARBA00022989"/>
    </source>
</evidence>
<feature type="transmembrane region" description="Helical" evidence="6">
    <location>
        <begin position="211"/>
        <end position="234"/>
    </location>
</feature>
<dbReference type="AlphaFoldDB" id="A0A9P9YUB0"/>
<feature type="transmembrane region" description="Helical" evidence="6">
    <location>
        <begin position="119"/>
        <end position="136"/>
    </location>
</feature>
<protein>
    <recommendedName>
        <fullName evidence="9">Transmembrane protein 184C</fullName>
    </recommendedName>
</protein>
<comment type="caution">
    <text evidence="7">The sequence shown here is derived from an EMBL/GenBank/DDBJ whole genome shotgun (WGS) entry which is preliminary data.</text>
</comment>
<evidence type="ECO:0000256" key="2">
    <source>
        <dbReference type="ARBA" id="ARBA00022692"/>
    </source>
</evidence>
<evidence type="ECO:0000256" key="6">
    <source>
        <dbReference type="SAM" id="Phobius"/>
    </source>
</evidence>
<feature type="region of interest" description="Disordered" evidence="5">
    <location>
        <begin position="368"/>
        <end position="408"/>
    </location>
</feature>